<dbReference type="InterPro" id="IPR001387">
    <property type="entry name" value="Cro/C1-type_HTH"/>
</dbReference>
<accession>W6T686</accession>
<dbReference type="AlphaFoldDB" id="W6T686"/>
<dbReference type="RefSeq" id="WP_051502069.1">
    <property type="nucleotide sequence ID" value="NZ_KK036505.1"/>
</dbReference>
<dbReference type="STRING" id="1400520.LFAB_11655"/>
<protein>
    <submittedName>
        <fullName evidence="2">XRE family transcriptional regulator</fullName>
    </submittedName>
</protein>
<dbReference type="CDD" id="cd00093">
    <property type="entry name" value="HTH_XRE"/>
    <property type="match status" value="1"/>
</dbReference>
<dbReference type="OrthoDB" id="9812495at2"/>
<keyword evidence="1" id="KW-0812">Transmembrane</keyword>
<feature type="transmembrane region" description="Helical" evidence="1">
    <location>
        <begin position="103"/>
        <end position="125"/>
    </location>
</feature>
<evidence type="ECO:0000256" key="1">
    <source>
        <dbReference type="SAM" id="Phobius"/>
    </source>
</evidence>
<dbReference type="eggNOG" id="COG1396">
    <property type="taxonomic scope" value="Bacteria"/>
</dbReference>
<dbReference type="GO" id="GO:0003677">
    <property type="term" value="F:DNA binding"/>
    <property type="evidence" value="ECO:0007669"/>
    <property type="project" value="InterPro"/>
</dbReference>
<evidence type="ECO:0000313" key="3">
    <source>
        <dbReference type="Proteomes" id="UP000019247"/>
    </source>
</evidence>
<dbReference type="SUPFAM" id="SSF47413">
    <property type="entry name" value="lambda repressor-like DNA-binding domains"/>
    <property type="match status" value="1"/>
</dbReference>
<comment type="caution">
    <text evidence="2">The sequence shown here is derived from an EMBL/GenBank/DDBJ whole genome shotgun (WGS) entry which is preliminary data.</text>
</comment>
<dbReference type="EMBL" id="AWWK01000054">
    <property type="protein sequence ID" value="ETY73602.1"/>
    <property type="molecule type" value="Genomic_DNA"/>
</dbReference>
<keyword evidence="1" id="KW-1133">Transmembrane helix</keyword>
<reference evidence="2 3" key="1">
    <citation type="journal article" date="2014" name="Genome Announc.">
        <title>Genome Sequence of Lactobacillus fabifermentans Strain T30PCM01, Isolated from Fermenting Grape Marc.</title>
        <authorList>
            <person name="Treu L."/>
            <person name="Vendramin V."/>
            <person name="Bovo B."/>
            <person name="Giacomini A."/>
            <person name="Corich V."/>
            <person name="Campanaro S."/>
        </authorList>
    </citation>
    <scope>NUCLEOTIDE SEQUENCE [LARGE SCALE GENOMIC DNA]</scope>
    <source>
        <strain evidence="2 3">T30PCM01</strain>
    </source>
</reference>
<evidence type="ECO:0000313" key="2">
    <source>
        <dbReference type="EMBL" id="ETY73602.1"/>
    </source>
</evidence>
<name>W6T686_9LACO</name>
<keyword evidence="1" id="KW-0472">Membrane</keyword>
<sequence>MLGKDISLLRNSAALSRDELASQTQVPVDDLCDWEDEVKLPRKRDLVKLDKVLGSNLSVSTYKDLCSAKRIGQKLSTVKVVSIATLLIFMDLFMTGFGYQPTYVFVILLFLTTFVTFPAFFFEYWKITDSKIEKVYYSNNFIIKTVQILVPTLREKKDIQFSDIDTMSRAV</sequence>
<dbReference type="InterPro" id="IPR010982">
    <property type="entry name" value="Lambda_DNA-bd_dom_sf"/>
</dbReference>
<feature type="transmembrane region" description="Helical" evidence="1">
    <location>
        <begin position="77"/>
        <end position="97"/>
    </location>
</feature>
<proteinExistence type="predicted"/>
<dbReference type="Proteomes" id="UP000019247">
    <property type="component" value="Unassembled WGS sequence"/>
</dbReference>
<organism evidence="2 3">
    <name type="scientific">Lactiplantibacillus fabifermentans T30PCM01</name>
    <dbReference type="NCBI Taxonomy" id="1400520"/>
    <lineage>
        <taxon>Bacteria</taxon>
        <taxon>Bacillati</taxon>
        <taxon>Bacillota</taxon>
        <taxon>Bacilli</taxon>
        <taxon>Lactobacillales</taxon>
        <taxon>Lactobacillaceae</taxon>
        <taxon>Lactiplantibacillus</taxon>
    </lineage>
</organism>
<dbReference type="HOGENOM" id="CLU_1560982_0_0_9"/>
<gene>
    <name evidence="2" type="ORF">LFAB_11655</name>
</gene>